<name>A0AAD5EAK2_UMBRA</name>
<protein>
    <submittedName>
        <fullName evidence="2">Uncharacterized protein</fullName>
    </submittedName>
</protein>
<reference evidence="2" key="1">
    <citation type="submission" date="2021-06" db="EMBL/GenBank/DDBJ databases">
        <authorList>
            <consortium name="DOE Joint Genome Institute"/>
            <person name="Mondo S.J."/>
            <person name="Amses K.R."/>
            <person name="Simmons D.R."/>
            <person name="Longcore J.E."/>
            <person name="Seto K."/>
            <person name="Alves G.H."/>
            <person name="Bonds A.E."/>
            <person name="Quandt C.A."/>
            <person name="Davis W.J."/>
            <person name="Chang Y."/>
            <person name="Letcher P.M."/>
            <person name="Powell M.J."/>
            <person name="Kuo A."/>
            <person name="Labutti K."/>
            <person name="Pangilinan J."/>
            <person name="Andreopoulos W."/>
            <person name="Tritt A."/>
            <person name="Riley R."/>
            <person name="Hundley H."/>
            <person name="Johnson J."/>
            <person name="Lipzen A."/>
            <person name="Barry K."/>
            <person name="Berbee M.L."/>
            <person name="Buchler N.E."/>
            <person name="Grigoriev I.V."/>
            <person name="Spatafora J.W."/>
            <person name="Stajich J.E."/>
            <person name="James T.Y."/>
        </authorList>
    </citation>
    <scope>NUCLEOTIDE SEQUENCE</scope>
    <source>
        <strain evidence="2">AG</strain>
    </source>
</reference>
<dbReference type="PANTHER" id="PTHR31328:SF2">
    <property type="entry name" value="BIOGENESIS OF LYSOSOME-RELATED ORGANELLES COMPLEX 1 SUBUNIT 6"/>
    <property type="match status" value="1"/>
</dbReference>
<dbReference type="GeneID" id="75913700"/>
<dbReference type="PANTHER" id="PTHR31328">
    <property type="entry name" value="BIOGENESIS OF LYSOSOME-RELATED ORGANELLES COMPLEX 1 SUBUNIT 6"/>
    <property type="match status" value="1"/>
</dbReference>
<comment type="caution">
    <text evidence="2">The sequence shown here is derived from an EMBL/GenBank/DDBJ whole genome shotgun (WGS) entry which is preliminary data.</text>
</comment>
<reference evidence="2" key="2">
    <citation type="journal article" date="2022" name="Proc. Natl. Acad. Sci. U.S.A.">
        <title>Diploid-dominant life cycles characterize the early evolution of Fungi.</title>
        <authorList>
            <person name="Amses K.R."/>
            <person name="Simmons D.R."/>
            <person name="Longcore J.E."/>
            <person name="Mondo S.J."/>
            <person name="Seto K."/>
            <person name="Jeronimo G.H."/>
            <person name="Bonds A.E."/>
            <person name="Quandt C.A."/>
            <person name="Davis W.J."/>
            <person name="Chang Y."/>
            <person name="Federici B.A."/>
            <person name="Kuo A."/>
            <person name="LaButti K."/>
            <person name="Pangilinan J."/>
            <person name="Andreopoulos W."/>
            <person name="Tritt A."/>
            <person name="Riley R."/>
            <person name="Hundley H."/>
            <person name="Johnson J."/>
            <person name="Lipzen A."/>
            <person name="Barry K."/>
            <person name="Lang B.F."/>
            <person name="Cuomo C.A."/>
            <person name="Buchler N.E."/>
            <person name="Grigoriev I.V."/>
            <person name="Spatafora J.W."/>
            <person name="Stajich J.E."/>
            <person name="James T.Y."/>
        </authorList>
    </citation>
    <scope>NUCLEOTIDE SEQUENCE</scope>
    <source>
        <strain evidence="2">AG</strain>
    </source>
</reference>
<feature type="compositionally biased region" description="Low complexity" evidence="1">
    <location>
        <begin position="135"/>
        <end position="145"/>
    </location>
</feature>
<feature type="region of interest" description="Disordered" evidence="1">
    <location>
        <begin position="133"/>
        <end position="223"/>
    </location>
</feature>
<gene>
    <name evidence="2" type="ORF">K450DRAFT_237011</name>
</gene>
<dbReference type="Proteomes" id="UP001206595">
    <property type="component" value="Unassembled WGS sequence"/>
</dbReference>
<feature type="compositionally biased region" description="Basic and acidic residues" evidence="1">
    <location>
        <begin position="192"/>
        <end position="201"/>
    </location>
</feature>
<accession>A0AAD5EAK2</accession>
<dbReference type="EMBL" id="MU620912">
    <property type="protein sequence ID" value="KAI8580438.1"/>
    <property type="molecule type" value="Genomic_DNA"/>
</dbReference>
<dbReference type="GO" id="GO:0030133">
    <property type="term" value="C:transport vesicle"/>
    <property type="evidence" value="ECO:0007669"/>
    <property type="project" value="TreeGrafter"/>
</dbReference>
<evidence type="ECO:0000256" key="1">
    <source>
        <dbReference type="SAM" id="MobiDB-lite"/>
    </source>
</evidence>
<keyword evidence="3" id="KW-1185">Reference proteome</keyword>
<feature type="compositionally biased region" description="Polar residues" evidence="1">
    <location>
        <begin position="148"/>
        <end position="162"/>
    </location>
</feature>
<dbReference type="RefSeq" id="XP_051445442.1">
    <property type="nucleotide sequence ID" value="XM_051588355.1"/>
</dbReference>
<evidence type="ECO:0000313" key="3">
    <source>
        <dbReference type="Proteomes" id="UP001206595"/>
    </source>
</evidence>
<sequence length="223" mass="24128">MIQISEDASQNLAKGLTDQIVPTLDLLNRRLTILESQQQELLDSLHVASDSTLTELDLTNIKETMAKISIYRDKVLYIDATSKSLNIRSRQLKEKAANLHTARTNYDAQAASSKQRNQEHDMSVAAKVVIPPSPIAASPTSNSPALDSGSSSPAVEDNQTSLVAVLEDAVPTDSASTTSQIKKKKKAKPKRREAIIDEGPIKRPVSSSNIAKGLRPSPTPPPQ</sequence>
<organism evidence="2 3">
    <name type="scientific">Umbelopsis ramanniana AG</name>
    <dbReference type="NCBI Taxonomy" id="1314678"/>
    <lineage>
        <taxon>Eukaryota</taxon>
        <taxon>Fungi</taxon>
        <taxon>Fungi incertae sedis</taxon>
        <taxon>Mucoromycota</taxon>
        <taxon>Mucoromycotina</taxon>
        <taxon>Umbelopsidomycetes</taxon>
        <taxon>Umbelopsidales</taxon>
        <taxon>Umbelopsidaceae</taxon>
        <taxon>Umbelopsis</taxon>
    </lineage>
</organism>
<dbReference type="AlphaFoldDB" id="A0AAD5EAK2"/>
<evidence type="ECO:0000313" key="2">
    <source>
        <dbReference type="EMBL" id="KAI8580438.1"/>
    </source>
</evidence>
<feature type="compositionally biased region" description="Basic residues" evidence="1">
    <location>
        <begin position="181"/>
        <end position="191"/>
    </location>
</feature>
<dbReference type="GO" id="GO:0031083">
    <property type="term" value="C:BLOC-1 complex"/>
    <property type="evidence" value="ECO:0007669"/>
    <property type="project" value="TreeGrafter"/>
</dbReference>
<dbReference type="InterPro" id="IPR028119">
    <property type="entry name" value="Snapin/Pallidin/Snn1"/>
</dbReference>
<dbReference type="Pfam" id="PF14712">
    <property type="entry name" value="Snapin_Pallidin"/>
    <property type="match status" value="1"/>
</dbReference>
<proteinExistence type="predicted"/>